<dbReference type="Proteomes" id="UP000001401">
    <property type="component" value="Chromosome"/>
</dbReference>
<dbReference type="OrthoDB" id="1904255at2"/>
<evidence type="ECO:0000313" key="2">
    <source>
        <dbReference type="Proteomes" id="UP000001401"/>
    </source>
</evidence>
<organism evidence="1 2">
    <name type="scientific">Evansella cellulosilytica (strain ATCC 21833 / DSM 2522 / FERM P-1141 / JCM 9156 / N-4)</name>
    <name type="common">Bacillus cellulosilyticus</name>
    <dbReference type="NCBI Taxonomy" id="649639"/>
    <lineage>
        <taxon>Bacteria</taxon>
        <taxon>Bacillati</taxon>
        <taxon>Bacillota</taxon>
        <taxon>Bacilli</taxon>
        <taxon>Bacillales</taxon>
        <taxon>Bacillaceae</taxon>
        <taxon>Evansella</taxon>
    </lineage>
</organism>
<gene>
    <name evidence="1" type="ordered locus">Bcell_1134</name>
</gene>
<reference evidence="1" key="1">
    <citation type="submission" date="2010-12" db="EMBL/GenBank/DDBJ databases">
        <title>Complete sequence of Bacillus cellulosilyticus DSM 2522.</title>
        <authorList>
            <consortium name="US DOE Joint Genome Institute"/>
            <person name="Lucas S."/>
            <person name="Copeland A."/>
            <person name="Lapidus A."/>
            <person name="Cheng J.-F."/>
            <person name="Bruce D."/>
            <person name="Goodwin L."/>
            <person name="Pitluck S."/>
            <person name="Chertkov O."/>
            <person name="Detter J.C."/>
            <person name="Han C."/>
            <person name="Tapia R."/>
            <person name="Land M."/>
            <person name="Hauser L."/>
            <person name="Jeffries C."/>
            <person name="Kyrpides N."/>
            <person name="Ivanova N."/>
            <person name="Mikhailova N."/>
            <person name="Brumm P."/>
            <person name="Mead D."/>
            <person name="Woyke T."/>
        </authorList>
    </citation>
    <scope>NUCLEOTIDE SEQUENCE [LARGE SCALE GENOMIC DNA]</scope>
    <source>
        <strain evidence="1">DSM 2522</strain>
    </source>
</reference>
<dbReference type="RefSeq" id="WP_013487744.1">
    <property type="nucleotide sequence ID" value="NC_014829.1"/>
</dbReference>
<keyword evidence="2" id="KW-1185">Reference proteome</keyword>
<dbReference type="KEGG" id="bco:Bcell_1134"/>
<dbReference type="AlphaFoldDB" id="E6TR27"/>
<evidence type="ECO:0008006" key="3">
    <source>
        <dbReference type="Google" id="ProtNLM"/>
    </source>
</evidence>
<dbReference type="HOGENOM" id="CLU_1451694_0_0_9"/>
<dbReference type="eggNOG" id="ENOG5033VMV">
    <property type="taxonomic scope" value="Bacteria"/>
</dbReference>
<evidence type="ECO:0000313" key="1">
    <source>
        <dbReference type="EMBL" id="ADU29403.1"/>
    </source>
</evidence>
<protein>
    <recommendedName>
        <fullName evidence="3">Apea-like HEPN domain-containing protein</fullName>
    </recommendedName>
</protein>
<dbReference type="EMBL" id="CP002394">
    <property type="protein sequence ID" value="ADU29403.1"/>
    <property type="molecule type" value="Genomic_DNA"/>
</dbReference>
<accession>E6TR27</accession>
<proteinExistence type="predicted"/>
<sequence length="184" mass="21698">MSVTEWVLYRYNSDDNGLEEAKNFVFIWGLFESQLKNVIGNLNTLDFKSWGTSLEITQETIGIVITEPRTENCINGKLVDDINKAFNHFYQLYINDAHKFINHLYNQADNNTQKAKARFLDFAMTFNKRDIRDKIVFLFHIAKRMRNKFFHGIKNIGEILNEQKEFSKINVYLIAILSLIEQYN</sequence>
<name>E6TR27_EVAC2</name>